<dbReference type="InterPro" id="IPR053842">
    <property type="entry name" value="NikA-like"/>
</dbReference>
<dbReference type="Proteomes" id="UP000190285">
    <property type="component" value="Unassembled WGS sequence"/>
</dbReference>
<dbReference type="RefSeq" id="WP_079492899.1">
    <property type="nucleotide sequence ID" value="NZ_FUZT01000007.1"/>
</dbReference>
<evidence type="ECO:0000313" key="1">
    <source>
        <dbReference type="EMBL" id="SKC77785.1"/>
    </source>
</evidence>
<dbReference type="OrthoDB" id="1645362at2"/>
<proteinExistence type="predicted"/>
<dbReference type="EMBL" id="FUZT01000007">
    <property type="protein sequence ID" value="SKC77785.1"/>
    <property type="molecule type" value="Genomic_DNA"/>
</dbReference>
<dbReference type="Pfam" id="PF21983">
    <property type="entry name" value="NikA-like"/>
    <property type="match status" value="1"/>
</dbReference>
<organism evidence="1 2">
    <name type="scientific">Maledivibacter halophilus</name>
    <dbReference type="NCBI Taxonomy" id="36842"/>
    <lineage>
        <taxon>Bacteria</taxon>
        <taxon>Bacillati</taxon>
        <taxon>Bacillota</taxon>
        <taxon>Clostridia</taxon>
        <taxon>Peptostreptococcales</taxon>
        <taxon>Caminicellaceae</taxon>
        <taxon>Maledivibacter</taxon>
    </lineage>
</organism>
<dbReference type="AlphaFoldDB" id="A0A1T5LPK1"/>
<dbReference type="STRING" id="36842.SAMN02194393_03185"/>
<reference evidence="1 2" key="1">
    <citation type="submission" date="2017-02" db="EMBL/GenBank/DDBJ databases">
        <authorList>
            <person name="Peterson S.W."/>
        </authorList>
    </citation>
    <scope>NUCLEOTIDE SEQUENCE [LARGE SCALE GENOMIC DNA]</scope>
    <source>
        <strain evidence="1 2">M1</strain>
    </source>
</reference>
<protein>
    <recommendedName>
        <fullName evidence="3">Mobilisation protein (MobC)</fullName>
    </recommendedName>
</protein>
<evidence type="ECO:0008006" key="3">
    <source>
        <dbReference type="Google" id="ProtNLM"/>
    </source>
</evidence>
<accession>A0A1T5LPK1</accession>
<sequence length="117" mass="13707">MLLAFFYEKKEMMVIKKERFIGLRVTETEYNQIERKAKKGKMNISQYVCLQALERDIKIYDGLKEHTRQLARLGGNFNQALILVHQGKLNTIDIMPIKKEIHAIWLLLNKCASVSRV</sequence>
<evidence type="ECO:0000313" key="2">
    <source>
        <dbReference type="Proteomes" id="UP000190285"/>
    </source>
</evidence>
<gene>
    <name evidence="1" type="ORF">SAMN02194393_03185</name>
</gene>
<keyword evidence="2" id="KW-1185">Reference proteome</keyword>
<name>A0A1T5LPK1_9FIRM</name>